<comment type="subcellular location">
    <subcellularLocation>
        <location evidence="4">Membrane</location>
        <topology evidence="4">Multi-pass membrane protein</topology>
    </subcellularLocation>
</comment>
<feature type="compositionally biased region" description="Basic and acidic residues" evidence="5">
    <location>
        <begin position="1"/>
        <end position="11"/>
    </location>
</feature>
<evidence type="ECO:0000313" key="7">
    <source>
        <dbReference type="RefSeq" id="XP_030980431.1"/>
    </source>
</evidence>
<evidence type="ECO:0000256" key="2">
    <source>
        <dbReference type="ARBA" id="ARBA00022989"/>
    </source>
</evidence>
<keyword evidence="4" id="KW-0813">Transport</keyword>
<feature type="region of interest" description="Disordered" evidence="5">
    <location>
        <begin position="1"/>
        <end position="46"/>
    </location>
</feature>
<keyword evidence="4" id="KW-0187">Copper transport</keyword>
<evidence type="ECO:0000256" key="4">
    <source>
        <dbReference type="RuleBase" id="RU367022"/>
    </source>
</evidence>
<evidence type="ECO:0000256" key="5">
    <source>
        <dbReference type="SAM" id="MobiDB-lite"/>
    </source>
</evidence>
<dbReference type="Pfam" id="PF04145">
    <property type="entry name" value="Ctr"/>
    <property type="match status" value="1"/>
</dbReference>
<keyword evidence="1 4" id="KW-0812">Transmembrane</keyword>
<dbReference type="AlphaFoldDB" id="A0A6P8AZN6"/>
<keyword evidence="4" id="KW-0406">Ion transport</keyword>
<dbReference type="PANTHER" id="PTHR12483:SF120">
    <property type="entry name" value="HIGH-AFFINITY COPPER TRANSPORTER CTRA2"/>
    <property type="match status" value="1"/>
</dbReference>
<reference evidence="6 7" key="1">
    <citation type="journal article" date="2019" name="Mol. Biol. Evol.">
        <title>Blast fungal genomes show frequent chromosomal changes, gene gains and losses, and effector gene turnover.</title>
        <authorList>
            <person name="Gomez Luciano L.B."/>
            <person name="Jason Tsai I."/>
            <person name="Chuma I."/>
            <person name="Tosa Y."/>
            <person name="Chen Y.H."/>
            <person name="Li J.Y."/>
            <person name="Li M.Y."/>
            <person name="Jade Lu M.Y."/>
            <person name="Nakayashiki H."/>
            <person name="Li W.H."/>
        </authorList>
    </citation>
    <scope>NUCLEOTIDE SEQUENCE [LARGE SCALE GENOMIC DNA]</scope>
    <source>
        <strain evidence="6 7">NI907</strain>
    </source>
</reference>
<sequence length="214" mass="23112">MIFPRHGDENHGGATTSAATMDSNMSGMNMSGDTSGSSSDSSSSMSMTMMSVFQTDRDTPLYSTAWTPKNAAGYAGTIIFIILLAMTFRGLLAVKAKMEARWLDAELNRRYVVVNGKQPMAERASQDSLAKQMVLSENGREEQVMVVAKKTSIARPWRFSVDPIRAVLDTVIAGVGYLLMLAVMTMNVGYFLAVLAGVFLGSLAVGRFATSSEH</sequence>
<feature type="transmembrane region" description="Helical" evidence="4">
    <location>
        <begin position="190"/>
        <end position="209"/>
    </location>
</feature>
<dbReference type="OrthoDB" id="73901at2759"/>
<feature type="transmembrane region" description="Helical" evidence="4">
    <location>
        <begin position="71"/>
        <end position="92"/>
    </location>
</feature>
<organism evidence="6 7">
    <name type="scientific">Pyricularia grisea</name>
    <name type="common">Crabgrass-specific blast fungus</name>
    <name type="synonym">Magnaporthe grisea</name>
    <dbReference type="NCBI Taxonomy" id="148305"/>
    <lineage>
        <taxon>Eukaryota</taxon>
        <taxon>Fungi</taxon>
        <taxon>Dikarya</taxon>
        <taxon>Ascomycota</taxon>
        <taxon>Pezizomycotina</taxon>
        <taxon>Sordariomycetes</taxon>
        <taxon>Sordariomycetidae</taxon>
        <taxon>Magnaporthales</taxon>
        <taxon>Pyriculariaceae</taxon>
        <taxon>Pyricularia</taxon>
    </lineage>
</organism>
<keyword evidence="3 4" id="KW-0472">Membrane</keyword>
<evidence type="ECO:0000313" key="6">
    <source>
        <dbReference type="Proteomes" id="UP000515153"/>
    </source>
</evidence>
<evidence type="ECO:0000256" key="3">
    <source>
        <dbReference type="ARBA" id="ARBA00023136"/>
    </source>
</evidence>
<name>A0A6P8AZN6_PYRGI</name>
<dbReference type="Proteomes" id="UP000515153">
    <property type="component" value="Chromosome VII"/>
</dbReference>
<reference evidence="7" key="2">
    <citation type="submission" date="2019-10" db="EMBL/GenBank/DDBJ databases">
        <authorList>
            <consortium name="NCBI Genome Project"/>
        </authorList>
    </citation>
    <scope>NUCLEOTIDE SEQUENCE</scope>
    <source>
        <strain evidence="7">NI907</strain>
    </source>
</reference>
<keyword evidence="6" id="KW-1185">Reference proteome</keyword>
<comment type="similarity">
    <text evidence="4">Belongs to the copper transporter (Ctr) (TC 1.A.56) family. SLC31A subfamily.</text>
</comment>
<dbReference type="GO" id="GO:0005375">
    <property type="term" value="F:copper ion transmembrane transporter activity"/>
    <property type="evidence" value="ECO:0007669"/>
    <property type="project" value="UniProtKB-UniRule"/>
</dbReference>
<dbReference type="RefSeq" id="XP_030980431.1">
    <property type="nucleotide sequence ID" value="XM_031130579.1"/>
</dbReference>
<proteinExistence type="inferred from homology"/>
<dbReference type="GO" id="GO:0005886">
    <property type="term" value="C:plasma membrane"/>
    <property type="evidence" value="ECO:0007669"/>
    <property type="project" value="TreeGrafter"/>
</dbReference>
<evidence type="ECO:0000256" key="1">
    <source>
        <dbReference type="ARBA" id="ARBA00022692"/>
    </source>
</evidence>
<dbReference type="PANTHER" id="PTHR12483">
    <property type="entry name" value="SOLUTE CARRIER FAMILY 31 COPPER TRANSPORTERS"/>
    <property type="match status" value="1"/>
</dbReference>
<reference evidence="7" key="3">
    <citation type="submission" date="2025-08" db="UniProtKB">
        <authorList>
            <consortium name="RefSeq"/>
        </authorList>
    </citation>
    <scope>IDENTIFICATION</scope>
    <source>
        <strain evidence="7">NI907</strain>
    </source>
</reference>
<dbReference type="KEGG" id="pgri:PgNI_10606"/>
<keyword evidence="2 4" id="KW-1133">Transmembrane helix</keyword>
<dbReference type="InterPro" id="IPR007274">
    <property type="entry name" value="Cop_transporter"/>
</dbReference>
<dbReference type="GeneID" id="41965485"/>
<feature type="compositionally biased region" description="Low complexity" evidence="5">
    <location>
        <begin position="20"/>
        <end position="46"/>
    </location>
</feature>
<gene>
    <name evidence="7" type="ORF">PgNI_10606</name>
</gene>
<keyword evidence="4" id="KW-0186">Copper</keyword>
<accession>A0A6P8AZN6</accession>
<protein>
    <recommendedName>
        <fullName evidence="4">Copper transport protein</fullName>
    </recommendedName>
</protein>